<dbReference type="PRINTS" id="PR00743">
    <property type="entry name" value="GLHYDRLASE36"/>
</dbReference>
<keyword evidence="2" id="KW-1185">Reference proteome</keyword>
<dbReference type="InterPro" id="IPR013785">
    <property type="entry name" value="Aldolase_TIM"/>
</dbReference>
<proteinExistence type="predicted"/>
<dbReference type="Gene3D" id="3.20.20.70">
    <property type="entry name" value="Aldolase class I"/>
    <property type="match status" value="1"/>
</dbReference>
<gene>
    <name evidence="1" type="primary">rafA_2</name>
    <name evidence="1" type="ORF">NCTC5050_03409</name>
</gene>
<keyword evidence="1" id="KW-0326">Glycosidase</keyword>
<name>A0A378AUW0_KLEPO</name>
<protein>
    <submittedName>
        <fullName evidence="1">Alpha-galactosidase</fullName>
        <ecNumber evidence="1">3.2.1.22</ecNumber>
    </submittedName>
</protein>
<reference evidence="1 2" key="1">
    <citation type="submission" date="2018-06" db="EMBL/GenBank/DDBJ databases">
        <authorList>
            <consortium name="Pathogen Informatics"/>
            <person name="Doyle S."/>
        </authorList>
    </citation>
    <scope>NUCLEOTIDE SEQUENCE [LARGE SCALE GENOMIC DNA]</scope>
    <source>
        <strain evidence="1 2">NCTC5050</strain>
    </source>
</reference>
<evidence type="ECO:0000313" key="1">
    <source>
        <dbReference type="EMBL" id="STV22094.1"/>
    </source>
</evidence>
<dbReference type="Proteomes" id="UP000255382">
    <property type="component" value="Unassembled WGS sequence"/>
</dbReference>
<dbReference type="InterPro" id="IPR017853">
    <property type="entry name" value="GH"/>
</dbReference>
<dbReference type="GO" id="GO:0016052">
    <property type="term" value="P:carbohydrate catabolic process"/>
    <property type="evidence" value="ECO:0007669"/>
    <property type="project" value="InterPro"/>
</dbReference>
<dbReference type="Pfam" id="PF02065">
    <property type="entry name" value="Melibiase"/>
    <property type="match status" value="1"/>
</dbReference>
<dbReference type="SUPFAM" id="SSF51445">
    <property type="entry name" value="(Trans)glycosidases"/>
    <property type="match status" value="1"/>
</dbReference>
<accession>A0A378AUW0</accession>
<evidence type="ECO:0000313" key="2">
    <source>
        <dbReference type="Proteomes" id="UP000255382"/>
    </source>
</evidence>
<dbReference type="GO" id="GO:0004557">
    <property type="term" value="F:alpha-galactosidase activity"/>
    <property type="evidence" value="ECO:0007669"/>
    <property type="project" value="UniProtKB-EC"/>
</dbReference>
<sequence>MARFPHIEFESCSSGGGRIDYEVLKRSHRFWASDNNDALERNTIQRGMSYFFPPEVMGAHIGNRHCHATFRQHSIAFRGLTALFGHMGLELDPVSADEEERAGYRKYAALHKQWRDVIHHGVQWRIDMPDATHPCPWRRQPG</sequence>
<keyword evidence="1" id="KW-0378">Hydrolase</keyword>
<organism evidence="1 2">
    <name type="scientific">Klebsiella pneumoniae subsp. ozaenae</name>
    <dbReference type="NCBI Taxonomy" id="574"/>
    <lineage>
        <taxon>Bacteria</taxon>
        <taxon>Pseudomonadati</taxon>
        <taxon>Pseudomonadota</taxon>
        <taxon>Gammaproteobacteria</taxon>
        <taxon>Enterobacterales</taxon>
        <taxon>Enterobacteriaceae</taxon>
        <taxon>Klebsiella/Raoultella group</taxon>
        <taxon>Klebsiella</taxon>
        <taxon>Klebsiella pneumoniae complex</taxon>
    </lineage>
</organism>
<dbReference type="EC" id="3.2.1.22" evidence="1"/>
<dbReference type="InterPro" id="IPR002252">
    <property type="entry name" value="Glyco_hydro_36"/>
</dbReference>
<dbReference type="AlphaFoldDB" id="A0A378AUW0"/>
<dbReference type="EMBL" id="UGLZ01000005">
    <property type="protein sequence ID" value="STV22094.1"/>
    <property type="molecule type" value="Genomic_DNA"/>
</dbReference>